<dbReference type="CDD" id="cd00034">
    <property type="entry name" value="CSD"/>
    <property type="match status" value="1"/>
</dbReference>
<feature type="region of interest" description="Disordered" evidence="3">
    <location>
        <begin position="481"/>
        <end position="500"/>
    </location>
</feature>
<dbReference type="Pfam" id="PF01393">
    <property type="entry name" value="Chromo_shadow"/>
    <property type="match status" value="1"/>
</dbReference>
<comment type="subcellular location">
    <subcellularLocation>
        <location evidence="1">Nucleus</location>
    </subcellularLocation>
</comment>
<evidence type="ECO:0000256" key="3">
    <source>
        <dbReference type="SAM" id="MobiDB-lite"/>
    </source>
</evidence>
<dbReference type="PROSITE" id="PS00598">
    <property type="entry name" value="CHROMO_1"/>
    <property type="match status" value="1"/>
</dbReference>
<dbReference type="AlphaFoldDB" id="A0A5J6BTI0"/>
<feature type="domain" description="Chromo" evidence="4">
    <location>
        <begin position="272"/>
        <end position="330"/>
    </location>
</feature>
<keyword evidence="2" id="KW-0539">Nucleus</keyword>
<name>A0A5J6BTI0_DUGJA</name>
<dbReference type="Gene3D" id="2.40.50.40">
    <property type="match status" value="2"/>
</dbReference>
<dbReference type="SMART" id="SM00298">
    <property type="entry name" value="CHROMO"/>
    <property type="match status" value="2"/>
</dbReference>
<reference evidence="5" key="1">
    <citation type="submission" date="2019-02" db="EMBL/GenBank/DDBJ databases">
        <authorList>
            <person name="Ma K."/>
        </authorList>
    </citation>
    <scope>NUCLEOTIDE SEQUENCE</scope>
</reference>
<evidence type="ECO:0000256" key="2">
    <source>
        <dbReference type="ARBA" id="ARBA00023242"/>
    </source>
</evidence>
<dbReference type="InterPro" id="IPR023779">
    <property type="entry name" value="Chromodomain_CS"/>
</dbReference>
<organism evidence="5">
    <name type="scientific">Dugesia japonica</name>
    <name type="common">Planarian</name>
    <dbReference type="NCBI Taxonomy" id="6161"/>
    <lineage>
        <taxon>Eukaryota</taxon>
        <taxon>Metazoa</taxon>
        <taxon>Spiralia</taxon>
        <taxon>Lophotrochozoa</taxon>
        <taxon>Platyhelminthes</taxon>
        <taxon>Rhabditophora</taxon>
        <taxon>Seriata</taxon>
        <taxon>Tricladida</taxon>
        <taxon>Continenticola</taxon>
        <taxon>Geoplanoidea</taxon>
        <taxon>Dugesiidae</taxon>
        <taxon>Dugesia</taxon>
    </lineage>
</organism>
<dbReference type="Pfam" id="PF00385">
    <property type="entry name" value="Chromo"/>
    <property type="match status" value="1"/>
</dbReference>
<evidence type="ECO:0000313" key="5">
    <source>
        <dbReference type="EMBL" id="QEP99640.1"/>
    </source>
</evidence>
<accession>A0A5J6BTI0</accession>
<dbReference type="InterPro" id="IPR000953">
    <property type="entry name" value="Chromo/chromo_shadow_dom"/>
</dbReference>
<dbReference type="SUPFAM" id="SSF54160">
    <property type="entry name" value="Chromo domain-like"/>
    <property type="match status" value="2"/>
</dbReference>
<feature type="region of interest" description="Disordered" evidence="3">
    <location>
        <begin position="150"/>
        <end position="169"/>
    </location>
</feature>
<gene>
    <name evidence="5" type="primary">hp1</name>
</gene>
<dbReference type="CDD" id="cd00024">
    <property type="entry name" value="CD_CSD"/>
    <property type="match status" value="1"/>
</dbReference>
<dbReference type="PANTHER" id="PTHR22812">
    <property type="entry name" value="CHROMOBOX PROTEIN"/>
    <property type="match status" value="1"/>
</dbReference>
<feature type="compositionally biased region" description="Basic residues" evidence="3">
    <location>
        <begin position="160"/>
        <end position="169"/>
    </location>
</feature>
<feature type="compositionally biased region" description="Low complexity" evidence="3">
    <location>
        <begin position="150"/>
        <end position="159"/>
    </location>
</feature>
<feature type="region of interest" description="Disordered" evidence="3">
    <location>
        <begin position="33"/>
        <end position="62"/>
    </location>
</feature>
<dbReference type="GO" id="GO:0000792">
    <property type="term" value="C:heterochromatin"/>
    <property type="evidence" value="ECO:0007669"/>
    <property type="project" value="UniProtKB-ARBA"/>
</dbReference>
<sequence>MPKKRKCRLKALPERQCKKPRISISLRENRKSINYNETIEISSEDSKGKHEDEQIDDVENSSNSSVVILDNVKQGENGKPSFFESINISFHDERFPEGNTDGEELQKPEEFTASVINQETPVENGEITQNKVDIEDLNIPAEKGCGSTISLSSCDSKSTTSKRKKRNSKKQPTITEEIFYVEKILEMKYENGKRLFFLKWEGFPDSENTWEPEENLECPELIKEFLKEQRKLKCAKKRKRLLSADSLNLEELPEEVIIKEPAVKPRGFPRSREPESILAAGMMNDQMMFLIKWKNVDMANLVSARRANIECPQVVIRFYENHLNWENTSHLNLTSVPKENLANPIEDEFTKINKTISKKLNADPASTMNTLISLLDNDDENIPVRKPTNFLKIKPKPVNRKTTLPYRGRPLTKLFERKTNTETLPKTSVIGSSSNSMMDLINNFKGPRALLPHKLPVTNTVSRPLPPPTPLENLSRVYESRDIPKEQTPPPPKFELPKPNQTQLLRPINSYRPDFNPRRFGISSRPLLNASQHSQINSSQKIQMPSLTPSMTMPTLKAAPTLALIHQPNSLINFQSPSSNYDASSSINNYIDNSPIDQKNISLPNSNNNNNNNKRKENLFNLNGFYSVYNGTENRKNPIKLYEADRYSLKETETKSKNGFNFFKTITDPMKPLTDEYEKIIMDQFEINNQMSRNDIQNEEFKNCLTKWNSITLRKSEILRTLLNQSETKTVSEKLRYFNAIYYQKKYQDCLPESDIYHSTQSQQSSQSEASDNSYNIAVSDNREISGKETKHFGHGLFSTWYVKLENS</sequence>
<dbReference type="InterPro" id="IPR051219">
    <property type="entry name" value="Heterochromatin_chromo-domain"/>
</dbReference>
<dbReference type="SMART" id="SM00300">
    <property type="entry name" value="ChSh"/>
    <property type="match status" value="1"/>
</dbReference>
<protein>
    <submittedName>
        <fullName evidence="5">Polycomb group heterochromatin-associated protein HP1-like protein</fullName>
    </submittedName>
</protein>
<dbReference type="InterPro" id="IPR008251">
    <property type="entry name" value="Chromo_shadow_dom"/>
</dbReference>
<dbReference type="InterPro" id="IPR016197">
    <property type="entry name" value="Chromo-like_dom_sf"/>
</dbReference>
<feature type="domain" description="Chromo" evidence="4">
    <location>
        <begin position="179"/>
        <end position="237"/>
    </location>
</feature>
<proteinExistence type="evidence at transcript level"/>
<dbReference type="EMBL" id="MK537348">
    <property type="protein sequence ID" value="QEP99640.1"/>
    <property type="molecule type" value="mRNA"/>
</dbReference>
<evidence type="ECO:0000256" key="1">
    <source>
        <dbReference type="ARBA" id="ARBA00004123"/>
    </source>
</evidence>
<dbReference type="InterPro" id="IPR023780">
    <property type="entry name" value="Chromo_domain"/>
</dbReference>
<dbReference type="GO" id="GO:0005634">
    <property type="term" value="C:nucleus"/>
    <property type="evidence" value="ECO:0007669"/>
    <property type="project" value="UniProtKB-SubCell"/>
</dbReference>
<dbReference type="PROSITE" id="PS50013">
    <property type="entry name" value="CHROMO_2"/>
    <property type="match status" value="2"/>
</dbReference>
<evidence type="ECO:0000259" key="4">
    <source>
        <dbReference type="PROSITE" id="PS50013"/>
    </source>
</evidence>